<dbReference type="GO" id="GO:0005886">
    <property type="term" value="C:plasma membrane"/>
    <property type="evidence" value="ECO:0007669"/>
    <property type="project" value="UniProtKB-SubCell"/>
</dbReference>
<dbReference type="Proteomes" id="UP000292052">
    <property type="component" value="Unassembled WGS sequence"/>
</dbReference>
<dbReference type="AlphaFoldDB" id="A0A482W9A2"/>
<comment type="caution">
    <text evidence="11">The sequence shown here is derived from an EMBL/GenBank/DDBJ whole genome shotgun (WGS) entry which is preliminary data.</text>
</comment>
<organism evidence="11 12">
    <name type="scientific">Asbolus verrucosus</name>
    <name type="common">Desert ironclad beetle</name>
    <dbReference type="NCBI Taxonomy" id="1661398"/>
    <lineage>
        <taxon>Eukaryota</taxon>
        <taxon>Metazoa</taxon>
        <taxon>Ecdysozoa</taxon>
        <taxon>Arthropoda</taxon>
        <taxon>Hexapoda</taxon>
        <taxon>Insecta</taxon>
        <taxon>Pterygota</taxon>
        <taxon>Neoptera</taxon>
        <taxon>Endopterygota</taxon>
        <taxon>Coleoptera</taxon>
        <taxon>Polyphaga</taxon>
        <taxon>Cucujiformia</taxon>
        <taxon>Tenebrionidae</taxon>
        <taxon>Pimeliinae</taxon>
        <taxon>Asbolus</taxon>
    </lineage>
</organism>
<name>A0A482W9A2_ASBVE</name>
<evidence type="ECO:0000256" key="7">
    <source>
        <dbReference type="ARBA" id="ARBA00023136"/>
    </source>
</evidence>
<evidence type="ECO:0000256" key="8">
    <source>
        <dbReference type="ARBA" id="ARBA00023170"/>
    </source>
</evidence>
<keyword evidence="2" id="KW-1003">Cell membrane</keyword>
<keyword evidence="4 10" id="KW-0812">Transmembrane</keyword>
<dbReference type="Pfam" id="PF02949">
    <property type="entry name" value="7tm_6"/>
    <property type="match status" value="1"/>
</dbReference>
<keyword evidence="5" id="KW-0552">Olfaction</keyword>
<accession>A0A482W9A2</accession>
<sequence>MEKLAKKSFSINLKVMTALHLYSSKTTRLHKVCALIIYFLFSFHVPLLGSLYFLLEKDINIERVSDNAFVLAEVVSCFFKLLPFITNGNKIRRCIHHLEAPVFQVFNNQQQAIVNTCIDTCRRNSRIFFVLLLSGYTLWSIKPLLLGDHRWPIDVWLPVNVNNKTISFYFVYFYLIVGVGYPGLGSAAIDPLIGGLPCLVTGQLKILKDNLEFLSENAEELEQIVNQMPNSKIFTKSEIIYEKIKQSVKHHNAILNFVEEYEECFSPIVFSQLVGSSNALTNSIYMGNWYEYDIKSRKALITLMERSKIPMKVTAGKILDLSLETFTTLY</sequence>
<dbReference type="GO" id="GO:0004984">
    <property type="term" value="F:olfactory receptor activity"/>
    <property type="evidence" value="ECO:0007669"/>
    <property type="project" value="InterPro"/>
</dbReference>
<dbReference type="InterPro" id="IPR004117">
    <property type="entry name" value="7tm6_olfct_rcpt"/>
</dbReference>
<dbReference type="OrthoDB" id="7540137at2759"/>
<feature type="transmembrane region" description="Helical" evidence="10">
    <location>
        <begin position="67"/>
        <end position="85"/>
    </location>
</feature>
<feature type="transmembrane region" description="Helical" evidence="10">
    <location>
        <begin position="32"/>
        <end position="55"/>
    </location>
</feature>
<keyword evidence="6 10" id="KW-1133">Transmembrane helix</keyword>
<dbReference type="STRING" id="1661398.A0A482W9A2"/>
<proteinExistence type="predicted"/>
<protein>
    <submittedName>
        <fullName evidence="11">7tm 6 domain containing protein</fullName>
    </submittedName>
</protein>
<evidence type="ECO:0000256" key="9">
    <source>
        <dbReference type="ARBA" id="ARBA00023224"/>
    </source>
</evidence>
<evidence type="ECO:0000313" key="11">
    <source>
        <dbReference type="EMBL" id="RZC41684.1"/>
    </source>
</evidence>
<dbReference type="GO" id="GO:0007165">
    <property type="term" value="P:signal transduction"/>
    <property type="evidence" value="ECO:0007669"/>
    <property type="project" value="UniProtKB-KW"/>
</dbReference>
<feature type="transmembrane region" description="Helical" evidence="10">
    <location>
        <begin position="166"/>
        <end position="184"/>
    </location>
</feature>
<evidence type="ECO:0000256" key="10">
    <source>
        <dbReference type="SAM" id="Phobius"/>
    </source>
</evidence>
<keyword evidence="8" id="KW-0675">Receptor</keyword>
<dbReference type="EMBL" id="QDEB01015002">
    <property type="protein sequence ID" value="RZC41684.1"/>
    <property type="molecule type" value="Genomic_DNA"/>
</dbReference>
<keyword evidence="9" id="KW-0807">Transducer</keyword>
<evidence type="ECO:0000256" key="2">
    <source>
        <dbReference type="ARBA" id="ARBA00022475"/>
    </source>
</evidence>
<evidence type="ECO:0000256" key="6">
    <source>
        <dbReference type="ARBA" id="ARBA00022989"/>
    </source>
</evidence>
<dbReference type="PANTHER" id="PTHR21137:SF35">
    <property type="entry name" value="ODORANT RECEPTOR 19A-RELATED"/>
    <property type="match status" value="1"/>
</dbReference>
<reference evidence="11 12" key="1">
    <citation type="submission" date="2017-03" db="EMBL/GenBank/DDBJ databases">
        <title>Genome of the blue death feigning beetle - Asbolus verrucosus.</title>
        <authorList>
            <person name="Rider S.D."/>
        </authorList>
    </citation>
    <scope>NUCLEOTIDE SEQUENCE [LARGE SCALE GENOMIC DNA]</scope>
    <source>
        <strain evidence="11">Butters</strain>
        <tissue evidence="11">Head and leg muscle</tissue>
    </source>
</reference>
<feature type="transmembrane region" description="Helical" evidence="10">
    <location>
        <begin position="127"/>
        <end position="146"/>
    </location>
</feature>
<gene>
    <name evidence="11" type="ORF">BDFB_011133</name>
</gene>
<evidence type="ECO:0000256" key="4">
    <source>
        <dbReference type="ARBA" id="ARBA00022692"/>
    </source>
</evidence>
<dbReference type="GO" id="GO:0005549">
    <property type="term" value="F:odorant binding"/>
    <property type="evidence" value="ECO:0007669"/>
    <property type="project" value="InterPro"/>
</dbReference>
<evidence type="ECO:0000256" key="5">
    <source>
        <dbReference type="ARBA" id="ARBA00022725"/>
    </source>
</evidence>
<dbReference type="PANTHER" id="PTHR21137">
    <property type="entry name" value="ODORANT RECEPTOR"/>
    <property type="match status" value="1"/>
</dbReference>
<evidence type="ECO:0000256" key="3">
    <source>
        <dbReference type="ARBA" id="ARBA00022606"/>
    </source>
</evidence>
<comment type="subcellular location">
    <subcellularLocation>
        <location evidence="1">Cell membrane</location>
        <topology evidence="1">Multi-pass membrane protein</topology>
    </subcellularLocation>
</comment>
<keyword evidence="7 10" id="KW-0472">Membrane</keyword>
<keyword evidence="12" id="KW-1185">Reference proteome</keyword>
<evidence type="ECO:0000313" key="12">
    <source>
        <dbReference type="Proteomes" id="UP000292052"/>
    </source>
</evidence>
<evidence type="ECO:0000256" key="1">
    <source>
        <dbReference type="ARBA" id="ARBA00004651"/>
    </source>
</evidence>
<keyword evidence="3" id="KW-0716">Sensory transduction</keyword>